<organism evidence="7 8">
    <name type="scientific">Plutella xylostella</name>
    <name type="common">Diamondback moth</name>
    <name type="synonym">Plutella maculipennis</name>
    <dbReference type="NCBI Taxonomy" id="51655"/>
    <lineage>
        <taxon>Eukaryota</taxon>
        <taxon>Metazoa</taxon>
        <taxon>Ecdysozoa</taxon>
        <taxon>Arthropoda</taxon>
        <taxon>Hexapoda</taxon>
        <taxon>Insecta</taxon>
        <taxon>Pterygota</taxon>
        <taxon>Neoptera</taxon>
        <taxon>Endopterygota</taxon>
        <taxon>Lepidoptera</taxon>
        <taxon>Glossata</taxon>
        <taxon>Ditrysia</taxon>
        <taxon>Yponomeutoidea</taxon>
        <taxon>Plutellidae</taxon>
        <taxon>Plutella</taxon>
    </lineage>
</organism>
<comment type="cofactor">
    <cofactor evidence="1">
        <name>FAD</name>
        <dbReference type="ChEBI" id="CHEBI:57692"/>
    </cofactor>
</comment>
<feature type="domain" description="Glucose-methanol-choline oxidoreductase N-terminal" evidence="6">
    <location>
        <begin position="295"/>
        <end position="309"/>
    </location>
</feature>
<dbReference type="InterPro" id="IPR000172">
    <property type="entry name" value="GMC_OxRdtase_N"/>
</dbReference>
<evidence type="ECO:0000313" key="7">
    <source>
        <dbReference type="EMBL" id="KAG7299268.1"/>
    </source>
</evidence>
<dbReference type="Pfam" id="PF00732">
    <property type="entry name" value="GMC_oxred_N"/>
    <property type="match status" value="1"/>
</dbReference>
<proteinExistence type="inferred from homology"/>
<keyword evidence="3" id="KW-0285">Flavoprotein</keyword>
<dbReference type="Gene3D" id="3.30.560.10">
    <property type="entry name" value="Glucose Oxidase, domain 3"/>
    <property type="match status" value="1"/>
</dbReference>
<comment type="similarity">
    <text evidence="2">Belongs to the GMC oxidoreductase family.</text>
</comment>
<protein>
    <recommendedName>
        <fullName evidence="6">Glucose-methanol-choline oxidoreductase N-terminal domain-containing protein</fullName>
    </recommendedName>
</protein>
<keyword evidence="5" id="KW-0732">Signal</keyword>
<dbReference type="Gene3D" id="3.50.50.60">
    <property type="entry name" value="FAD/NAD(P)-binding domain"/>
    <property type="match status" value="1"/>
</dbReference>
<dbReference type="InterPro" id="IPR012132">
    <property type="entry name" value="GMC_OxRdtase"/>
</dbReference>
<comment type="caution">
    <text evidence="7">The sequence shown here is derived from an EMBL/GenBank/DDBJ whole genome shotgun (WGS) entry which is preliminary data.</text>
</comment>
<keyword evidence="4" id="KW-0274">FAD</keyword>
<evidence type="ECO:0000313" key="8">
    <source>
        <dbReference type="Proteomes" id="UP000823941"/>
    </source>
</evidence>
<accession>A0ABQ7Q2V3</accession>
<evidence type="ECO:0000256" key="2">
    <source>
        <dbReference type="ARBA" id="ARBA00010790"/>
    </source>
</evidence>
<gene>
    <name evidence="7" type="ORF">JYU34_017829</name>
</gene>
<dbReference type="Pfam" id="PF05199">
    <property type="entry name" value="GMC_oxred_C"/>
    <property type="match status" value="1"/>
</dbReference>
<dbReference type="InterPro" id="IPR007867">
    <property type="entry name" value="GMC_OxRtase_C"/>
</dbReference>
<dbReference type="PROSITE" id="PS00624">
    <property type="entry name" value="GMC_OXRED_2"/>
    <property type="match status" value="1"/>
</dbReference>
<feature type="chain" id="PRO_5046226050" description="Glucose-methanol-choline oxidoreductase N-terminal domain-containing protein" evidence="5">
    <location>
        <begin position="20"/>
        <end position="577"/>
    </location>
</feature>
<dbReference type="SUPFAM" id="SSF51905">
    <property type="entry name" value="FAD/NAD(P)-binding domain"/>
    <property type="match status" value="1"/>
</dbReference>
<evidence type="ECO:0000256" key="3">
    <source>
        <dbReference type="ARBA" id="ARBA00022630"/>
    </source>
</evidence>
<evidence type="ECO:0000256" key="4">
    <source>
        <dbReference type="ARBA" id="ARBA00022827"/>
    </source>
</evidence>
<dbReference type="Proteomes" id="UP000823941">
    <property type="component" value="Chromosome 23"/>
</dbReference>
<dbReference type="SUPFAM" id="SSF54373">
    <property type="entry name" value="FAD-linked reductases, C-terminal domain"/>
    <property type="match status" value="1"/>
</dbReference>
<evidence type="ECO:0000256" key="5">
    <source>
        <dbReference type="SAM" id="SignalP"/>
    </source>
</evidence>
<evidence type="ECO:0000256" key="1">
    <source>
        <dbReference type="ARBA" id="ARBA00001974"/>
    </source>
</evidence>
<dbReference type="PANTHER" id="PTHR11552">
    <property type="entry name" value="GLUCOSE-METHANOL-CHOLINE GMC OXIDOREDUCTASE"/>
    <property type="match status" value="1"/>
</dbReference>
<evidence type="ECO:0000259" key="6">
    <source>
        <dbReference type="PROSITE" id="PS00624"/>
    </source>
</evidence>
<feature type="signal peptide" evidence="5">
    <location>
        <begin position="1"/>
        <end position="19"/>
    </location>
</feature>
<reference evidence="7 8" key="1">
    <citation type="submission" date="2021-06" db="EMBL/GenBank/DDBJ databases">
        <title>A haploid diamondback moth (Plutella xylostella L.) genome assembly resolves 31 chromosomes and identifies a diamide resistance mutation.</title>
        <authorList>
            <person name="Ward C.M."/>
            <person name="Perry K.D."/>
            <person name="Baker G."/>
            <person name="Powis K."/>
            <person name="Heckel D.G."/>
            <person name="Baxter S.W."/>
        </authorList>
    </citation>
    <scope>NUCLEOTIDE SEQUENCE [LARGE SCALE GENOMIC DNA]</scope>
    <source>
        <strain evidence="7 8">LV</strain>
        <tissue evidence="7">Single pupa</tissue>
    </source>
</reference>
<dbReference type="PANTHER" id="PTHR11552:SF147">
    <property type="entry name" value="CHOLINE DEHYDROGENASE, MITOCHONDRIAL"/>
    <property type="match status" value="1"/>
</dbReference>
<sequence>MLVKILFYVVALFVNVVQLENITRKWPKNANVAGGDLFDFIVVGAGSAGAALAGRLAEAARWHVLLLEAGGDPPEESLVPGLSSQLLHSQYDWSFSSEGDHYSSQAQRGGALPLAQGKMLGGTSSLNYMVYVRGNPEDYKQWPKGWDWPTVLPYFLKSENMTDKNLLNDTDYAACHSDAGPMKVSTTDSNDSKVEELLEYMTDIGMKTLLDINGPEQLGASKRYFTQSDRPSVRSSTAQSFLSPIADRKNLFVLKQAYVSKIIINEDNMALGVQAIVNKATLDFFTTKEVIICAGAINTPKILIASGIGPKNDVELLGVQLKSDLPVGSELLDHIVIPLVFTKDSDFDKNVSYPMVSDINSIPTVHGFISSDSGTQPDFQVISSFLPKSSGLGYDLFYNKFNYAESVAKSVNNSNSEKDVVVFDIVLLHPASTGYIRIKDISKSSKPKIYTGYFTEEEDFDSFRTGINLVLNITNTRSFESVNSSLVKLDLPQCTNFDYLSDDYWRCYILNMGRTAYDLAGTCAMGKVVDSDLKVIGINKLRVVDASVVPSLPSGNINAPVIMIAERAASMIKQCYI</sequence>
<name>A0ABQ7Q2V3_PLUXY</name>
<dbReference type="PIRSF" id="PIRSF000137">
    <property type="entry name" value="Alcohol_oxidase"/>
    <property type="match status" value="1"/>
</dbReference>
<keyword evidence="8" id="KW-1185">Reference proteome</keyword>
<dbReference type="EMBL" id="JAHIBW010000023">
    <property type="protein sequence ID" value="KAG7299268.1"/>
    <property type="molecule type" value="Genomic_DNA"/>
</dbReference>
<dbReference type="InterPro" id="IPR036188">
    <property type="entry name" value="FAD/NAD-bd_sf"/>
</dbReference>